<keyword evidence="2" id="KW-1185">Reference proteome</keyword>
<dbReference type="HOGENOM" id="CLU_1905013_0_0_6"/>
<gene>
    <name evidence="1" type="ORF">MED297_01225</name>
</gene>
<evidence type="ECO:0000313" key="1">
    <source>
        <dbReference type="EMBL" id="EAR10400.1"/>
    </source>
</evidence>
<sequence>MLLVAVNDEKETAGDYFVKYRVVTNKDKVFYLYADKPYLLVQGLEPGVHYVDYFESKYIRSGRQMTDRDEYIQFEIEADKITILEDWLRVRLYKKDGTRYQQSKFEYIPAVEKQKLKEQFENDNDMGYWQFAD</sequence>
<organism evidence="1 2">
    <name type="scientific">Reinekea blandensis MED297</name>
    <dbReference type="NCBI Taxonomy" id="314283"/>
    <lineage>
        <taxon>Bacteria</taxon>
        <taxon>Pseudomonadati</taxon>
        <taxon>Pseudomonadota</taxon>
        <taxon>Gammaproteobacteria</taxon>
        <taxon>Oceanospirillales</taxon>
        <taxon>Saccharospirillaceae</taxon>
        <taxon>Reinekea</taxon>
    </lineage>
</organism>
<dbReference type="Proteomes" id="UP000005953">
    <property type="component" value="Unassembled WGS sequence"/>
</dbReference>
<reference evidence="1 2" key="1">
    <citation type="submission" date="2006-02" db="EMBL/GenBank/DDBJ databases">
        <authorList>
            <person name="Pinhassi J."/>
            <person name="Pedros-Alio C."/>
            <person name="Ferriera S."/>
            <person name="Johnson J."/>
            <person name="Kravitz S."/>
            <person name="Halpern A."/>
            <person name="Remington K."/>
            <person name="Beeson K."/>
            <person name="Tran B."/>
            <person name="Rogers Y.-H."/>
            <person name="Friedman R."/>
            <person name="Venter J.C."/>
        </authorList>
    </citation>
    <scope>NUCLEOTIDE SEQUENCE [LARGE SCALE GENOMIC DNA]</scope>
    <source>
        <strain evidence="1 2">MED297</strain>
    </source>
</reference>
<dbReference type="AlphaFoldDB" id="A4BBR5"/>
<name>A4BBR5_9GAMM</name>
<proteinExistence type="predicted"/>
<evidence type="ECO:0000313" key="2">
    <source>
        <dbReference type="Proteomes" id="UP000005953"/>
    </source>
</evidence>
<dbReference type="RefSeq" id="WP_008046612.1">
    <property type="nucleotide sequence ID" value="NZ_CH724153.1"/>
</dbReference>
<dbReference type="EMBL" id="AAOE01000004">
    <property type="protein sequence ID" value="EAR10400.1"/>
    <property type="molecule type" value="Genomic_DNA"/>
</dbReference>
<comment type="caution">
    <text evidence="1">The sequence shown here is derived from an EMBL/GenBank/DDBJ whole genome shotgun (WGS) entry which is preliminary data.</text>
</comment>
<accession>A4BBR5</accession>
<protein>
    <submittedName>
        <fullName evidence="1">Uncharacterized protein</fullName>
    </submittedName>
</protein>